<evidence type="ECO:0008006" key="4">
    <source>
        <dbReference type="Google" id="ProtNLM"/>
    </source>
</evidence>
<dbReference type="Proteomes" id="UP000823775">
    <property type="component" value="Unassembled WGS sequence"/>
</dbReference>
<organism evidence="2 3">
    <name type="scientific">Datura stramonium</name>
    <name type="common">Jimsonweed</name>
    <name type="synonym">Common thornapple</name>
    <dbReference type="NCBI Taxonomy" id="4076"/>
    <lineage>
        <taxon>Eukaryota</taxon>
        <taxon>Viridiplantae</taxon>
        <taxon>Streptophyta</taxon>
        <taxon>Embryophyta</taxon>
        <taxon>Tracheophyta</taxon>
        <taxon>Spermatophyta</taxon>
        <taxon>Magnoliopsida</taxon>
        <taxon>eudicotyledons</taxon>
        <taxon>Gunneridae</taxon>
        <taxon>Pentapetalae</taxon>
        <taxon>asterids</taxon>
        <taxon>lamiids</taxon>
        <taxon>Solanales</taxon>
        <taxon>Solanaceae</taxon>
        <taxon>Solanoideae</taxon>
        <taxon>Datureae</taxon>
        <taxon>Datura</taxon>
    </lineage>
</organism>
<evidence type="ECO:0000313" key="2">
    <source>
        <dbReference type="EMBL" id="MCD7454445.1"/>
    </source>
</evidence>
<keyword evidence="3" id="KW-1185">Reference proteome</keyword>
<sequence length="113" mass="12370">MKIARTTRGCAMLVFLMAAVAICSHQQVGAKNVATHTWSRSSAASNCSDGDKGKIKRCMTKIASIDKCCPLFKRTIGTNCKCYHYAEDLDNQALITLESYCDVTNPCKSDQVI</sequence>
<name>A0ABS8S7G5_DATST</name>
<reference evidence="2 3" key="1">
    <citation type="journal article" date="2021" name="BMC Genomics">
        <title>Datura genome reveals duplications of psychoactive alkaloid biosynthetic genes and high mutation rate following tissue culture.</title>
        <authorList>
            <person name="Rajewski A."/>
            <person name="Carter-House D."/>
            <person name="Stajich J."/>
            <person name="Litt A."/>
        </authorList>
    </citation>
    <scope>NUCLEOTIDE SEQUENCE [LARGE SCALE GENOMIC DNA]</scope>
    <source>
        <strain evidence="2">AR-01</strain>
    </source>
</reference>
<keyword evidence="1" id="KW-0732">Signal</keyword>
<comment type="caution">
    <text evidence="2">The sequence shown here is derived from an EMBL/GenBank/DDBJ whole genome shotgun (WGS) entry which is preliminary data.</text>
</comment>
<accession>A0ABS8S7G5</accession>
<feature type="signal peptide" evidence="1">
    <location>
        <begin position="1"/>
        <end position="30"/>
    </location>
</feature>
<evidence type="ECO:0000313" key="3">
    <source>
        <dbReference type="Proteomes" id="UP000823775"/>
    </source>
</evidence>
<dbReference type="EMBL" id="JACEIK010000302">
    <property type="protein sequence ID" value="MCD7454445.1"/>
    <property type="molecule type" value="Genomic_DNA"/>
</dbReference>
<proteinExistence type="predicted"/>
<protein>
    <recommendedName>
        <fullName evidence="4">Bifunctional inhibitor/plant lipid transfer protein/seed storage helical domain-containing protein</fullName>
    </recommendedName>
</protein>
<evidence type="ECO:0000256" key="1">
    <source>
        <dbReference type="SAM" id="SignalP"/>
    </source>
</evidence>
<gene>
    <name evidence="2" type="ORF">HAX54_024884</name>
</gene>
<feature type="chain" id="PRO_5047095705" description="Bifunctional inhibitor/plant lipid transfer protein/seed storage helical domain-containing protein" evidence="1">
    <location>
        <begin position="31"/>
        <end position="113"/>
    </location>
</feature>